<keyword evidence="3 7" id="KW-0436">Ligase</keyword>
<evidence type="ECO:0000256" key="3">
    <source>
        <dbReference type="ARBA" id="ARBA00022598"/>
    </source>
</evidence>
<dbReference type="PATRIC" id="fig|1280514.3.peg.275"/>
<comment type="caution">
    <text evidence="11">The sequence shown here is derived from an EMBL/GenBank/DDBJ whole genome shotgun (WGS) entry which is preliminary data.</text>
</comment>
<evidence type="ECO:0000256" key="6">
    <source>
        <dbReference type="ARBA" id="ARBA00023027"/>
    </source>
</evidence>
<name>A0A0D8HM43_9ACTN</name>
<dbReference type="GO" id="GO:0008795">
    <property type="term" value="F:NAD+ synthase activity"/>
    <property type="evidence" value="ECO:0007669"/>
    <property type="project" value="UniProtKB-UniRule"/>
</dbReference>
<comment type="similarity">
    <text evidence="9">Belongs to the NAD synthetase family.</text>
</comment>
<evidence type="ECO:0000256" key="2">
    <source>
        <dbReference type="ARBA" id="ARBA00007145"/>
    </source>
</evidence>
<dbReference type="GO" id="GO:0009435">
    <property type="term" value="P:NAD+ biosynthetic process"/>
    <property type="evidence" value="ECO:0007669"/>
    <property type="project" value="UniProtKB-UniRule"/>
</dbReference>
<evidence type="ECO:0000256" key="4">
    <source>
        <dbReference type="ARBA" id="ARBA00022741"/>
    </source>
</evidence>
<dbReference type="SUPFAM" id="SSF56317">
    <property type="entry name" value="Carbon-nitrogen hydrolase"/>
    <property type="match status" value="1"/>
</dbReference>
<keyword evidence="4 7" id="KW-0547">Nucleotide-binding</keyword>
<dbReference type="HAMAP" id="MF_02090">
    <property type="entry name" value="NadE_glutamine_dep"/>
    <property type="match status" value="1"/>
</dbReference>
<dbReference type="STRING" id="1280514.AXFE_01960"/>
<feature type="active site" description="For glutaminase activity" evidence="7">
    <location>
        <position position="126"/>
    </location>
</feature>
<comment type="caution">
    <text evidence="7">Lacks conserved residue(s) required for the propagation of feature annotation.</text>
</comment>
<dbReference type="Pfam" id="PF00795">
    <property type="entry name" value="CN_hydrolase"/>
    <property type="match status" value="1"/>
</dbReference>
<feature type="binding site" evidence="7">
    <location>
        <position position="470"/>
    </location>
    <ligand>
        <name>deamido-NAD(+)</name>
        <dbReference type="ChEBI" id="CHEBI:58437"/>
        <note>ligand shared between two neighboring subunits</note>
    </ligand>
</feature>
<comment type="function">
    <text evidence="7">Catalyzes the ATP-dependent amidation of deamido-NAD to form NAD. Uses L-glutamine as a nitrogen source.</text>
</comment>
<feature type="binding site" evidence="7">
    <location>
        <begin position="358"/>
        <end position="365"/>
    </location>
    <ligand>
        <name>ATP</name>
        <dbReference type="ChEBI" id="CHEBI:30616"/>
    </ligand>
</feature>
<dbReference type="UniPathway" id="UPA00253">
    <property type="reaction ID" value="UER00334"/>
</dbReference>
<dbReference type="Gene3D" id="3.60.110.10">
    <property type="entry name" value="Carbon-nitrogen hydrolase"/>
    <property type="match status" value="1"/>
</dbReference>
<gene>
    <name evidence="11" type="primary">nadE1</name>
    <name evidence="7" type="synonym">nadE</name>
    <name evidence="11" type="ORF">AXFE_01960</name>
</gene>
<evidence type="ECO:0000259" key="10">
    <source>
        <dbReference type="PROSITE" id="PS50263"/>
    </source>
</evidence>
<evidence type="ECO:0000256" key="7">
    <source>
        <dbReference type="HAMAP-Rule" id="MF_02090"/>
    </source>
</evidence>
<dbReference type="PIRSF" id="PIRSF006630">
    <property type="entry name" value="NADS_GAT"/>
    <property type="match status" value="1"/>
</dbReference>
<dbReference type="FunFam" id="3.40.50.620:FF:000106">
    <property type="entry name" value="Glutamine-dependent NAD(+) synthetase"/>
    <property type="match status" value="1"/>
</dbReference>
<dbReference type="Pfam" id="PF02540">
    <property type="entry name" value="NAD_synthase"/>
    <property type="match status" value="1"/>
</dbReference>
<dbReference type="InterPro" id="IPR022310">
    <property type="entry name" value="NAD/GMP_synthase"/>
</dbReference>
<dbReference type="InterPro" id="IPR014445">
    <property type="entry name" value="Gln-dep_NAD_synthase"/>
</dbReference>
<feature type="domain" description="CN hydrolase" evidence="10">
    <location>
        <begin position="20"/>
        <end position="260"/>
    </location>
</feature>
<dbReference type="InterPro" id="IPR036526">
    <property type="entry name" value="C-N_Hydrolase_sf"/>
</dbReference>
<feature type="binding site" evidence="7">
    <location>
        <position position="583"/>
    </location>
    <ligand>
        <name>deamido-NAD(+)</name>
        <dbReference type="ChEBI" id="CHEBI:58437"/>
        <note>ligand shared between two neighboring subunits</note>
    </ligand>
</feature>
<dbReference type="NCBIfam" id="NF010588">
    <property type="entry name" value="PRK13981.1"/>
    <property type="match status" value="1"/>
</dbReference>
<dbReference type="PROSITE" id="PS50263">
    <property type="entry name" value="CN_HYDROLASE"/>
    <property type="match status" value="1"/>
</dbReference>
<dbReference type="AlphaFoldDB" id="A0A0D8HM43"/>
<comment type="pathway">
    <text evidence="1 7 8">Cofactor biosynthesis; NAD(+) biosynthesis; NAD(+) from deamido-NAD(+) (L-Gln route): step 1/1.</text>
</comment>
<feature type="binding site" evidence="7">
    <location>
        <position position="132"/>
    </location>
    <ligand>
        <name>L-glutamine</name>
        <dbReference type="ChEBI" id="CHEBI:58359"/>
    </ligand>
</feature>
<dbReference type="PANTHER" id="PTHR23090">
    <property type="entry name" value="NH 3 /GLUTAMINE-DEPENDENT NAD + SYNTHETASE"/>
    <property type="match status" value="1"/>
</dbReference>
<dbReference type="GO" id="GO:0004359">
    <property type="term" value="F:glutaminase activity"/>
    <property type="evidence" value="ECO:0007669"/>
    <property type="project" value="InterPro"/>
</dbReference>
<dbReference type="Proteomes" id="UP000032360">
    <property type="component" value="Unassembled WGS sequence"/>
</dbReference>
<dbReference type="RefSeq" id="WP_052604032.1">
    <property type="nucleotide sequence ID" value="NZ_JXYS01000003.1"/>
</dbReference>
<feature type="active site" description="Proton acceptor; for glutaminase activity" evidence="7">
    <location>
        <position position="60"/>
    </location>
</feature>
<dbReference type="GO" id="GO:0003952">
    <property type="term" value="F:NAD+ synthase (glutamine-hydrolyzing) activity"/>
    <property type="evidence" value="ECO:0007669"/>
    <property type="project" value="UniProtKB-UniRule"/>
</dbReference>
<dbReference type="NCBIfam" id="TIGR00552">
    <property type="entry name" value="nadE"/>
    <property type="match status" value="1"/>
</dbReference>
<reference evidence="11 12" key="1">
    <citation type="submission" date="2015-01" db="EMBL/GenBank/DDBJ databases">
        <title>Draft genome of the acidophilic iron oxidizer Acidithrix ferrooxidans strain Py-F3.</title>
        <authorList>
            <person name="Poehlein A."/>
            <person name="Eisen S."/>
            <person name="Schloemann M."/>
            <person name="Johnson B.D."/>
            <person name="Daniel R."/>
            <person name="Muehling M."/>
        </authorList>
    </citation>
    <scope>NUCLEOTIDE SEQUENCE [LARGE SCALE GENOMIC DNA]</scope>
    <source>
        <strain evidence="11 12">Py-F3</strain>
    </source>
</reference>
<dbReference type="GO" id="GO:0005524">
    <property type="term" value="F:ATP binding"/>
    <property type="evidence" value="ECO:0007669"/>
    <property type="project" value="UniProtKB-UniRule"/>
</dbReference>
<dbReference type="SUPFAM" id="SSF52402">
    <property type="entry name" value="Adenine nucleotide alpha hydrolases-like"/>
    <property type="match status" value="1"/>
</dbReference>
<evidence type="ECO:0000313" key="12">
    <source>
        <dbReference type="Proteomes" id="UP000032360"/>
    </source>
</evidence>
<proteinExistence type="inferred from homology"/>
<feature type="binding site" evidence="7">
    <location>
        <position position="190"/>
    </location>
    <ligand>
        <name>L-glutamine</name>
        <dbReference type="ChEBI" id="CHEBI:58359"/>
    </ligand>
</feature>
<evidence type="ECO:0000256" key="9">
    <source>
        <dbReference type="RuleBase" id="RU003811"/>
    </source>
</evidence>
<dbReference type="GO" id="GO:0005737">
    <property type="term" value="C:cytoplasm"/>
    <property type="evidence" value="ECO:0007669"/>
    <property type="project" value="InterPro"/>
</dbReference>
<sequence length="617" mass="67298">MGSSIPSEVRSMSDIELASIRIGICQINPKVGDLEGNANLIVETARKAHSLGSQISVFPELALCGYPPEDLLLKPSFIRATREHLNEIAKSVPESVLLIGHPEEDGRLYNSASFTFGGEVFESYRKRLLPNYAVFDEQRYFVAANSPVKLFEICGVKVGVSICEDIWSPIGPALDEVRGGAELILNLNASPFSIGRRWQRAMMLSVRSSDLSTPIVYVNLVGGQDELVFDGGSMAFDQSGSLIVSVEAFVEKVEVVSIDLVGRGRKFQLDPRGLMSDLDPEIIKVVDNQPSLEVPSIYPSDQSSSNNNAALWTHPAPRFDLNWVDSLDNYDLGETLSALILGLRDYVNKNGFRSVVMGLSGGIDSSLCAAICTLALGKERTFGIAMPSRYNAGSSLDDAQILADNLGIAMNVVAISSLHQEFRGVLKGLLGSDPKGLTDENLQSRIRGVLLMAYSNATGAMVITTGNKSEIATGYSTLYGDSAGGFALIKDLPKLLVFRLCRYINEVAFGREVIPESVIIKPPSAELRPDQLDQDSLPPYEVLDPVLMALVERDMTTSQMVTSGFDPELVSEISTLIDRSEYKRRQGAPGVRVTPRAFGKDRRMPITNGFDQRRYGL</sequence>
<keyword evidence="5 7" id="KW-0067">ATP-binding</keyword>
<accession>A0A0D8HM43</accession>
<evidence type="ECO:0000256" key="8">
    <source>
        <dbReference type="PIRNR" id="PIRNR006630"/>
    </source>
</evidence>
<evidence type="ECO:0000313" key="11">
    <source>
        <dbReference type="EMBL" id="KJF18909.1"/>
    </source>
</evidence>
<dbReference type="Gene3D" id="3.40.50.620">
    <property type="entry name" value="HUPs"/>
    <property type="match status" value="1"/>
</dbReference>
<protein>
    <recommendedName>
        <fullName evidence="7 8">Glutamine-dependent NAD(+) synthetase</fullName>
        <ecNumber evidence="7 8">6.3.5.1</ecNumber>
    </recommendedName>
    <alternativeName>
        <fullName evidence="7 8">NAD(+) synthase [glutamine-hydrolyzing]</fullName>
    </alternativeName>
</protein>
<dbReference type="CDD" id="cd00553">
    <property type="entry name" value="NAD_synthase"/>
    <property type="match status" value="1"/>
</dbReference>
<comment type="similarity">
    <text evidence="2 7 8">In the C-terminal section; belongs to the NAD synthetase family.</text>
</comment>
<organism evidence="11 12">
    <name type="scientific">Acidithrix ferrooxidans</name>
    <dbReference type="NCBI Taxonomy" id="1280514"/>
    <lineage>
        <taxon>Bacteria</taxon>
        <taxon>Bacillati</taxon>
        <taxon>Actinomycetota</taxon>
        <taxon>Acidimicrobiia</taxon>
        <taxon>Acidimicrobiales</taxon>
        <taxon>Acidimicrobiaceae</taxon>
        <taxon>Acidithrix</taxon>
    </lineage>
</organism>
<dbReference type="InterPro" id="IPR003010">
    <property type="entry name" value="C-N_Hydrolase"/>
</dbReference>
<dbReference type="EC" id="6.3.5.1" evidence="7 8"/>
<comment type="catalytic activity">
    <reaction evidence="7 8">
        <text>deamido-NAD(+) + L-glutamine + ATP + H2O = L-glutamate + AMP + diphosphate + NAD(+) + H(+)</text>
        <dbReference type="Rhea" id="RHEA:24384"/>
        <dbReference type="ChEBI" id="CHEBI:15377"/>
        <dbReference type="ChEBI" id="CHEBI:15378"/>
        <dbReference type="ChEBI" id="CHEBI:29985"/>
        <dbReference type="ChEBI" id="CHEBI:30616"/>
        <dbReference type="ChEBI" id="CHEBI:33019"/>
        <dbReference type="ChEBI" id="CHEBI:57540"/>
        <dbReference type="ChEBI" id="CHEBI:58359"/>
        <dbReference type="ChEBI" id="CHEBI:58437"/>
        <dbReference type="ChEBI" id="CHEBI:456215"/>
        <dbReference type="EC" id="6.3.5.1"/>
    </reaction>
</comment>
<feature type="binding site" evidence="7">
    <location>
        <position position="441"/>
    </location>
    <ligand>
        <name>deamido-NAD(+)</name>
        <dbReference type="ChEBI" id="CHEBI:58437"/>
        <note>ligand shared between two neighboring subunits</note>
    </ligand>
</feature>
<dbReference type="CDD" id="cd07570">
    <property type="entry name" value="GAT_Gln-NAD-synth"/>
    <property type="match status" value="1"/>
</dbReference>
<evidence type="ECO:0000256" key="5">
    <source>
        <dbReference type="ARBA" id="ARBA00022840"/>
    </source>
</evidence>
<feature type="binding site" evidence="7">
    <location>
        <position position="465"/>
    </location>
    <ligand>
        <name>ATP</name>
        <dbReference type="ChEBI" id="CHEBI:30616"/>
    </ligand>
</feature>
<feature type="active site" description="Nucleophile; for glutaminase activity" evidence="7">
    <location>
        <position position="163"/>
    </location>
</feature>
<dbReference type="InterPro" id="IPR014729">
    <property type="entry name" value="Rossmann-like_a/b/a_fold"/>
</dbReference>
<keyword evidence="6 7" id="KW-0520">NAD</keyword>
<evidence type="ECO:0000256" key="1">
    <source>
        <dbReference type="ARBA" id="ARBA00005188"/>
    </source>
</evidence>
<dbReference type="EMBL" id="JXYS01000003">
    <property type="protein sequence ID" value="KJF18909.1"/>
    <property type="molecule type" value="Genomic_DNA"/>
</dbReference>
<dbReference type="PANTHER" id="PTHR23090:SF9">
    <property type="entry name" value="GLUTAMINE-DEPENDENT NAD(+) SYNTHETASE"/>
    <property type="match status" value="1"/>
</dbReference>
<keyword evidence="12" id="KW-1185">Reference proteome</keyword>
<dbReference type="InterPro" id="IPR003694">
    <property type="entry name" value="NAD_synthase"/>
</dbReference>
<feature type="binding site" evidence="7">
    <location>
        <position position="196"/>
    </location>
    <ligand>
        <name>L-glutamine</name>
        <dbReference type="ChEBI" id="CHEBI:58359"/>
    </ligand>
</feature>